<dbReference type="OrthoDB" id="9810452at2"/>
<dbReference type="RefSeq" id="WP_106137230.1">
    <property type="nucleotide sequence ID" value="NZ_PVTE01000005.1"/>
</dbReference>
<dbReference type="GO" id="GO:0016740">
    <property type="term" value="F:transferase activity"/>
    <property type="evidence" value="ECO:0007669"/>
    <property type="project" value="UniProtKB-KW"/>
</dbReference>
<dbReference type="SUPFAM" id="SSF81593">
    <property type="entry name" value="Nucleotidyltransferase substrate binding subunit/domain"/>
    <property type="match status" value="1"/>
</dbReference>
<keyword evidence="1" id="KW-0808">Transferase</keyword>
<protein>
    <submittedName>
        <fullName evidence="1">Nucleotidyltransferase substrate binding protein (TIGR01987 family)</fullName>
    </submittedName>
</protein>
<dbReference type="AlphaFoldDB" id="A0A2T0T8P3"/>
<organism evidence="1 2">
    <name type="scientific">Spirosoma oryzae</name>
    <dbReference type="NCBI Taxonomy" id="1469603"/>
    <lineage>
        <taxon>Bacteria</taxon>
        <taxon>Pseudomonadati</taxon>
        <taxon>Bacteroidota</taxon>
        <taxon>Cytophagia</taxon>
        <taxon>Cytophagales</taxon>
        <taxon>Cytophagaceae</taxon>
        <taxon>Spirosoma</taxon>
    </lineage>
</organism>
<dbReference type="Proteomes" id="UP000238375">
    <property type="component" value="Unassembled WGS sequence"/>
</dbReference>
<dbReference type="NCBIfam" id="TIGR01987">
    <property type="entry name" value="HI0074"/>
    <property type="match status" value="1"/>
</dbReference>
<evidence type="ECO:0000313" key="2">
    <source>
        <dbReference type="Proteomes" id="UP000238375"/>
    </source>
</evidence>
<dbReference type="InterPro" id="IPR010235">
    <property type="entry name" value="HepT"/>
</dbReference>
<dbReference type="EMBL" id="PVTE01000005">
    <property type="protein sequence ID" value="PRY42037.1"/>
    <property type="molecule type" value="Genomic_DNA"/>
</dbReference>
<dbReference type="Pfam" id="PF08780">
    <property type="entry name" value="NTase_sub_bind"/>
    <property type="match status" value="1"/>
</dbReference>
<sequence length="132" mass="15129">MAKRWVERYEFFQKALGQLVAGLAAYPDLNELEKDGAILRFEFTFELAWKTLQDYLAQESGYVDVKGPRVVIKQAIQDGFLADGHLWLQMLLDRNELTHSYDEEKSRVVLEAISTTYVGLLTKLDKSLASKL</sequence>
<name>A0A2T0T8P3_9BACT</name>
<keyword evidence="2" id="KW-1185">Reference proteome</keyword>
<comment type="caution">
    <text evidence="1">The sequence shown here is derived from an EMBL/GenBank/DDBJ whole genome shotgun (WGS) entry which is preliminary data.</text>
</comment>
<evidence type="ECO:0000313" key="1">
    <source>
        <dbReference type="EMBL" id="PRY42037.1"/>
    </source>
</evidence>
<dbReference type="Gene3D" id="1.20.120.330">
    <property type="entry name" value="Nucleotidyltransferases domain 2"/>
    <property type="match status" value="1"/>
</dbReference>
<accession>A0A2T0T8P3</accession>
<reference evidence="1 2" key="1">
    <citation type="submission" date="2018-03" db="EMBL/GenBank/DDBJ databases">
        <title>Genomic Encyclopedia of Archaeal and Bacterial Type Strains, Phase II (KMG-II): from individual species to whole genera.</title>
        <authorList>
            <person name="Goeker M."/>
        </authorList>
    </citation>
    <scope>NUCLEOTIDE SEQUENCE [LARGE SCALE GENOMIC DNA]</scope>
    <source>
        <strain evidence="1 2">DSM 28354</strain>
    </source>
</reference>
<gene>
    <name evidence="1" type="ORF">CLV58_105240</name>
</gene>
<proteinExistence type="predicted"/>